<reference evidence="2 3" key="1">
    <citation type="submission" date="2019-02" db="EMBL/GenBank/DDBJ databases">
        <title>Deep-cultivation of Planctomycetes and their phenomic and genomic characterization uncovers novel biology.</title>
        <authorList>
            <person name="Wiegand S."/>
            <person name="Jogler M."/>
            <person name="Boedeker C."/>
            <person name="Pinto D."/>
            <person name="Vollmers J."/>
            <person name="Rivas-Marin E."/>
            <person name="Kohn T."/>
            <person name="Peeters S.H."/>
            <person name="Heuer A."/>
            <person name="Rast P."/>
            <person name="Oberbeckmann S."/>
            <person name="Bunk B."/>
            <person name="Jeske O."/>
            <person name="Meyerdierks A."/>
            <person name="Storesund J.E."/>
            <person name="Kallscheuer N."/>
            <person name="Luecker S."/>
            <person name="Lage O.M."/>
            <person name="Pohl T."/>
            <person name="Merkel B.J."/>
            <person name="Hornburger P."/>
            <person name="Mueller R.-W."/>
            <person name="Bruemmer F."/>
            <person name="Labrenz M."/>
            <person name="Spormann A.M."/>
            <person name="Op den Camp H."/>
            <person name="Overmann J."/>
            <person name="Amann R."/>
            <person name="Jetten M.S.M."/>
            <person name="Mascher T."/>
            <person name="Medema M.H."/>
            <person name="Devos D.P."/>
            <person name="Kaster A.-K."/>
            <person name="Ovreas L."/>
            <person name="Rohde M."/>
            <person name="Galperin M.Y."/>
            <person name="Jogler C."/>
        </authorList>
    </citation>
    <scope>NUCLEOTIDE SEQUENCE [LARGE SCALE GENOMIC DNA]</scope>
    <source>
        <strain evidence="2 3">Pan153</strain>
    </source>
</reference>
<evidence type="ECO:0000256" key="1">
    <source>
        <dbReference type="SAM" id="Phobius"/>
    </source>
</evidence>
<feature type="transmembrane region" description="Helical" evidence="1">
    <location>
        <begin position="236"/>
        <end position="255"/>
    </location>
</feature>
<dbReference type="EMBL" id="CP036317">
    <property type="protein sequence ID" value="QDV16931.1"/>
    <property type="molecule type" value="Genomic_DNA"/>
</dbReference>
<proteinExistence type="predicted"/>
<protein>
    <recommendedName>
        <fullName evidence="4">YokE-like PH domain-containing protein</fullName>
    </recommendedName>
</protein>
<organism evidence="2 3">
    <name type="scientific">Gimesia panareensis</name>
    <dbReference type="NCBI Taxonomy" id="2527978"/>
    <lineage>
        <taxon>Bacteria</taxon>
        <taxon>Pseudomonadati</taxon>
        <taxon>Planctomycetota</taxon>
        <taxon>Planctomycetia</taxon>
        <taxon>Planctomycetales</taxon>
        <taxon>Planctomycetaceae</taxon>
        <taxon>Gimesia</taxon>
    </lineage>
</organism>
<evidence type="ECO:0000313" key="2">
    <source>
        <dbReference type="EMBL" id="QDV16931.1"/>
    </source>
</evidence>
<feature type="transmembrane region" description="Helical" evidence="1">
    <location>
        <begin position="261"/>
        <end position="280"/>
    </location>
</feature>
<evidence type="ECO:0000313" key="3">
    <source>
        <dbReference type="Proteomes" id="UP000320839"/>
    </source>
</evidence>
<name>A0A518FKQ9_9PLAN</name>
<dbReference type="RefSeq" id="WP_145454809.1">
    <property type="nucleotide sequence ID" value="NZ_CP036317.1"/>
</dbReference>
<accession>A0A518FKQ9</accession>
<dbReference type="AlphaFoldDB" id="A0A518FKQ9"/>
<sequence length="303" mass="34818">MSNLSHAEVADKLKELKLELSPKISYRLETLFPRIEGWSVKGWIRVKFRAVKQLEPLLEEILLKGEQVLLVTSGNEWTLSRLFRKGGLKAASTSCRAIVMTNLRVLSFRTKDNGRPLNMIWSIYYSQLESLEVSLLGYTRLELRDGEKLHYPNINKEDQRWMQHLAAENRQIFRDHHFDPPVTQSCEQLCGQCFGAIPADHYECRHCGAVYWSPLEIGIRSFLLPSWGEILMKNYLMAYFEFNLFFLFFMMALLAAFKGMYFTGMSLFVLTCLLDAVLNMQAAAKGLYLKKASPVGLKAESPP</sequence>
<evidence type="ECO:0008006" key="4">
    <source>
        <dbReference type="Google" id="ProtNLM"/>
    </source>
</evidence>
<keyword evidence="1" id="KW-1133">Transmembrane helix</keyword>
<dbReference type="Proteomes" id="UP000320839">
    <property type="component" value="Chromosome"/>
</dbReference>
<keyword evidence="1" id="KW-0812">Transmembrane</keyword>
<dbReference type="OrthoDB" id="251792at2"/>
<gene>
    <name evidence="2" type="ORF">Pan153_15650</name>
</gene>
<keyword evidence="1" id="KW-0472">Membrane</keyword>